<organism evidence="1 2">
    <name type="scientific">Lysobacter daejeonensis GH1-9</name>
    <dbReference type="NCBI Taxonomy" id="1385517"/>
    <lineage>
        <taxon>Bacteria</taxon>
        <taxon>Pseudomonadati</taxon>
        <taxon>Pseudomonadota</taxon>
        <taxon>Gammaproteobacteria</taxon>
        <taxon>Lysobacterales</taxon>
        <taxon>Lysobacteraceae</taxon>
        <taxon>Aerolutibacter</taxon>
    </lineage>
</organism>
<comment type="caution">
    <text evidence="1">The sequence shown here is derived from an EMBL/GenBank/DDBJ whole genome shotgun (WGS) entry which is preliminary data.</text>
</comment>
<evidence type="ECO:0000313" key="2">
    <source>
        <dbReference type="Proteomes" id="UP000029998"/>
    </source>
</evidence>
<name>A0A0A0EUS0_9GAMM</name>
<keyword evidence="2" id="KW-1185">Reference proteome</keyword>
<sequence length="334" mass="35954">MDLPFKGSLRPLLGAALLILMPACDRGDAGTVALAAPLPAQPTGRGEDIKATPSAVQGCHELLLDQTIPSGRVQVALCGCGSSAELRFVHQFAGKMEVRAYPLNAQVAEAIVHSEAKLWSDHLVSVDLAQERGGRLVLGDFRDGMPVISSVPYVTADEESLVQDFRDGALYISTESKGERRLTRVEVGDDRGKFHPERVSCEWGPPAGVRHHLDLSLSTDGSVIGVSYVGFTPQKNGAVTSCSIDADRDDQESRWSSDASETRINLLAAGVDHEPDGEAESDDNRIRIRSESGRYTVTFEMNASDFCGHSSVHARSITLDPRNQVCESVESPDG</sequence>
<evidence type="ECO:0000313" key="1">
    <source>
        <dbReference type="EMBL" id="KGM54000.1"/>
    </source>
</evidence>
<dbReference type="AlphaFoldDB" id="A0A0A0EUS0"/>
<gene>
    <name evidence="1" type="ORF">N800_05965</name>
</gene>
<proteinExistence type="predicted"/>
<protein>
    <submittedName>
        <fullName evidence="1">Uncharacterized protein</fullName>
    </submittedName>
</protein>
<dbReference type="Proteomes" id="UP000029998">
    <property type="component" value="Unassembled WGS sequence"/>
</dbReference>
<dbReference type="EMBL" id="AVPU01000018">
    <property type="protein sequence ID" value="KGM54000.1"/>
    <property type="molecule type" value="Genomic_DNA"/>
</dbReference>
<accession>A0A0A0EUS0</accession>
<reference evidence="1 2" key="1">
    <citation type="submission" date="2013-08" db="EMBL/GenBank/DDBJ databases">
        <title>Genome sequencing of Lysobacter.</title>
        <authorList>
            <person name="Zhang S."/>
            <person name="Wang G."/>
        </authorList>
    </citation>
    <scope>NUCLEOTIDE SEQUENCE [LARGE SCALE GENOMIC DNA]</scope>
    <source>
        <strain evidence="1 2">GH1-9</strain>
    </source>
</reference>